<dbReference type="Gene3D" id="3.40.50.720">
    <property type="entry name" value="NAD(P)-binding Rossmann-like Domain"/>
    <property type="match status" value="1"/>
</dbReference>
<dbReference type="PANTHER" id="PTHR43708:SF5">
    <property type="entry name" value="CONSERVED EXPRESSED OXIDOREDUCTASE (EUROFUNG)-RELATED"/>
    <property type="match status" value="1"/>
</dbReference>
<comment type="similarity">
    <text evidence="1">Belongs to the Gfo/Idh/MocA family.</text>
</comment>
<name>A0A6J6TBC4_9ZZZZ</name>
<dbReference type="AlphaFoldDB" id="A0A6J6TBC4"/>
<evidence type="ECO:0000259" key="4">
    <source>
        <dbReference type="Pfam" id="PF22725"/>
    </source>
</evidence>
<evidence type="ECO:0000256" key="2">
    <source>
        <dbReference type="ARBA" id="ARBA00023002"/>
    </source>
</evidence>
<sequence length="315" mass="34609">MRPRSSQPELRFVVAGMGVQGVKRRAIIGESPCVTVDPFAKGVDFTRLDEVPVDEFDAVYLCTPDSAKHELVEYAVGHGKHVLIEKPFNLMPGHYSSLSTLAQSTGATIYVAYNHRFEPHIASVKSILDSGELGEIYTVSLSYGNGTAQLVRQSQWRDTGIGVISDLGSHLLDMVDFWWGIEGRRIDFMDAQAKENRAFDQANFRISGTPAVYAETTMLSWRNDFQCIIRGSEGSAHIASLCKWGPTSLTVRGRVRPSGRPDERSETLVQADPTWAAEHDHFLGLIAAGDAGNLATSREIARILDEVTEDLLGAT</sequence>
<dbReference type="PANTHER" id="PTHR43708">
    <property type="entry name" value="CONSERVED EXPRESSED OXIDOREDUCTASE (EUROFUNG)"/>
    <property type="match status" value="1"/>
</dbReference>
<evidence type="ECO:0000256" key="1">
    <source>
        <dbReference type="ARBA" id="ARBA00010928"/>
    </source>
</evidence>
<dbReference type="EMBL" id="CAEZYZ010000062">
    <property type="protein sequence ID" value="CAB4744125.1"/>
    <property type="molecule type" value="Genomic_DNA"/>
</dbReference>
<dbReference type="InterPro" id="IPR055170">
    <property type="entry name" value="GFO_IDH_MocA-like_dom"/>
</dbReference>
<reference evidence="5" key="1">
    <citation type="submission" date="2020-05" db="EMBL/GenBank/DDBJ databases">
        <authorList>
            <person name="Chiriac C."/>
            <person name="Salcher M."/>
            <person name="Ghai R."/>
            <person name="Kavagutti S V."/>
        </authorList>
    </citation>
    <scope>NUCLEOTIDE SEQUENCE</scope>
</reference>
<dbReference type="GO" id="GO:0016491">
    <property type="term" value="F:oxidoreductase activity"/>
    <property type="evidence" value="ECO:0007669"/>
    <property type="project" value="UniProtKB-KW"/>
</dbReference>
<dbReference type="InterPro" id="IPR000683">
    <property type="entry name" value="Gfo/Idh/MocA-like_OxRdtase_N"/>
</dbReference>
<dbReference type="GO" id="GO:0000166">
    <property type="term" value="F:nucleotide binding"/>
    <property type="evidence" value="ECO:0007669"/>
    <property type="project" value="InterPro"/>
</dbReference>
<feature type="domain" description="Gfo/Idh/MocA-like oxidoreductase N-terminal" evidence="3">
    <location>
        <begin position="45"/>
        <end position="113"/>
    </location>
</feature>
<dbReference type="SUPFAM" id="SSF55347">
    <property type="entry name" value="Glyceraldehyde-3-phosphate dehydrogenase-like, C-terminal domain"/>
    <property type="match status" value="1"/>
</dbReference>
<evidence type="ECO:0000313" key="5">
    <source>
        <dbReference type="EMBL" id="CAB4744125.1"/>
    </source>
</evidence>
<gene>
    <name evidence="5" type="ORF">UFOPK2810_00501</name>
</gene>
<dbReference type="Pfam" id="PF22725">
    <property type="entry name" value="GFO_IDH_MocA_C3"/>
    <property type="match status" value="1"/>
</dbReference>
<dbReference type="InterPro" id="IPR036291">
    <property type="entry name" value="NAD(P)-bd_dom_sf"/>
</dbReference>
<proteinExistence type="inferred from homology"/>
<protein>
    <submittedName>
        <fullName evidence="5">Unannotated protein</fullName>
    </submittedName>
</protein>
<evidence type="ECO:0000259" key="3">
    <source>
        <dbReference type="Pfam" id="PF01408"/>
    </source>
</evidence>
<dbReference type="Gene3D" id="3.30.360.10">
    <property type="entry name" value="Dihydrodipicolinate Reductase, domain 2"/>
    <property type="match status" value="1"/>
</dbReference>
<dbReference type="Pfam" id="PF01408">
    <property type="entry name" value="GFO_IDH_MocA"/>
    <property type="match status" value="1"/>
</dbReference>
<dbReference type="InterPro" id="IPR051317">
    <property type="entry name" value="Gfo/Idh/MocA_oxidoreduct"/>
</dbReference>
<accession>A0A6J6TBC4</accession>
<dbReference type="SUPFAM" id="SSF51735">
    <property type="entry name" value="NAD(P)-binding Rossmann-fold domains"/>
    <property type="match status" value="1"/>
</dbReference>
<organism evidence="5">
    <name type="scientific">freshwater metagenome</name>
    <dbReference type="NCBI Taxonomy" id="449393"/>
    <lineage>
        <taxon>unclassified sequences</taxon>
        <taxon>metagenomes</taxon>
        <taxon>ecological metagenomes</taxon>
    </lineage>
</organism>
<feature type="domain" description="GFO/IDH/MocA-like oxidoreductase" evidence="4">
    <location>
        <begin position="122"/>
        <end position="236"/>
    </location>
</feature>
<keyword evidence="2" id="KW-0560">Oxidoreductase</keyword>